<dbReference type="PROSITE" id="PS50181">
    <property type="entry name" value="FBOX"/>
    <property type="match status" value="1"/>
</dbReference>
<organism evidence="3 4">
    <name type="scientific">Macrolepiota fuliginosa MF-IS2</name>
    <dbReference type="NCBI Taxonomy" id="1400762"/>
    <lineage>
        <taxon>Eukaryota</taxon>
        <taxon>Fungi</taxon>
        <taxon>Dikarya</taxon>
        <taxon>Basidiomycota</taxon>
        <taxon>Agaricomycotina</taxon>
        <taxon>Agaricomycetes</taxon>
        <taxon>Agaricomycetidae</taxon>
        <taxon>Agaricales</taxon>
        <taxon>Agaricineae</taxon>
        <taxon>Agaricaceae</taxon>
        <taxon>Macrolepiota</taxon>
    </lineage>
</organism>
<keyword evidence="4" id="KW-1185">Reference proteome</keyword>
<gene>
    <name evidence="3" type="ORF">P691DRAFT_808634</name>
</gene>
<sequence>MTLQQEEPRSQERRKARKMVNGSSTTVATLLDLPLEVLMHVLLLLPFTSVVICQGVNYYLQNLVSESAELQYYIHLGISGLADNPRCSLSIPERLRKLITRERRWEELKFKFNKNIEVPLTTRWNRRRFFGGVLSLLYPDGILREVQVPNEVTQEAKWKETCPKQTLIDVAVRAHEHDLCIFLTAERQTVHTNTVVPRTRYRVQVHLSQLSTGGPHPDAQRDIAFEMQDEFGQLRAATACAGENLVIFLRDRLGMRKPDDQVYVYEWKIGKLKMRLSAPFGSYWHPLFLTTDIFLLPNASTGELEYFKIPQNQSEPTSNRPFFILSLPQLRPGRVFRNIYCYASPSPYDESHVSKPFYADPHHAIAIFNIIIQSAVAPQNDAAVFSFFIHRSSLVGYLDMFSTSISFGDRPMPVAYDDWGPPACRWFNDSIHGYRIGWIAAVFGQKYIPSPMSTAAPLVVFNFNPIDVARALTMERDSSQAKFQDEDGQELDQECIGAELSGGGEEGATGSEGTSYLYGGRVLKTSPDLLVEGTDPLPFVSQLPAKAVIRSRDPLNDPHDCFETPVYSLLPYTVCSSREKYDFDEFFLGDESILGIRWVRIMLIRDVWRESTSSIMDDGGNLYIKTFVSPTPCPSPEAGVSSIPMKLKEICP</sequence>
<dbReference type="CDD" id="cd09917">
    <property type="entry name" value="F-box_SF"/>
    <property type="match status" value="1"/>
</dbReference>
<name>A0A9P6C4D3_9AGAR</name>
<proteinExistence type="predicted"/>
<dbReference type="EMBL" id="MU151090">
    <property type="protein sequence ID" value="KAF9451147.1"/>
    <property type="molecule type" value="Genomic_DNA"/>
</dbReference>
<feature type="region of interest" description="Disordered" evidence="1">
    <location>
        <begin position="1"/>
        <end position="20"/>
    </location>
</feature>
<reference evidence="3" key="1">
    <citation type="submission" date="2020-11" db="EMBL/GenBank/DDBJ databases">
        <authorList>
            <consortium name="DOE Joint Genome Institute"/>
            <person name="Ahrendt S."/>
            <person name="Riley R."/>
            <person name="Andreopoulos W."/>
            <person name="Labutti K."/>
            <person name="Pangilinan J."/>
            <person name="Ruiz-Duenas F.J."/>
            <person name="Barrasa J.M."/>
            <person name="Sanchez-Garcia M."/>
            <person name="Camarero S."/>
            <person name="Miyauchi S."/>
            <person name="Serrano A."/>
            <person name="Linde D."/>
            <person name="Babiker R."/>
            <person name="Drula E."/>
            <person name="Ayuso-Fernandez I."/>
            <person name="Pacheco R."/>
            <person name="Padilla G."/>
            <person name="Ferreira P."/>
            <person name="Barriuso J."/>
            <person name="Kellner H."/>
            <person name="Castanera R."/>
            <person name="Alfaro M."/>
            <person name="Ramirez L."/>
            <person name="Pisabarro A.G."/>
            <person name="Kuo A."/>
            <person name="Tritt A."/>
            <person name="Lipzen A."/>
            <person name="He G."/>
            <person name="Yan M."/>
            <person name="Ng V."/>
            <person name="Cullen D."/>
            <person name="Martin F."/>
            <person name="Rosso M.-N."/>
            <person name="Henrissat B."/>
            <person name="Hibbett D."/>
            <person name="Martinez A.T."/>
            <person name="Grigoriev I.V."/>
        </authorList>
    </citation>
    <scope>NUCLEOTIDE SEQUENCE</scope>
    <source>
        <strain evidence="3">MF-IS2</strain>
    </source>
</reference>
<dbReference type="SUPFAM" id="SSF81383">
    <property type="entry name" value="F-box domain"/>
    <property type="match status" value="1"/>
</dbReference>
<accession>A0A9P6C4D3</accession>
<evidence type="ECO:0000313" key="4">
    <source>
        <dbReference type="Proteomes" id="UP000807342"/>
    </source>
</evidence>
<comment type="caution">
    <text evidence="3">The sequence shown here is derived from an EMBL/GenBank/DDBJ whole genome shotgun (WGS) entry which is preliminary data.</text>
</comment>
<dbReference type="AlphaFoldDB" id="A0A9P6C4D3"/>
<dbReference type="InterPro" id="IPR036047">
    <property type="entry name" value="F-box-like_dom_sf"/>
</dbReference>
<dbReference type="Proteomes" id="UP000807342">
    <property type="component" value="Unassembled WGS sequence"/>
</dbReference>
<evidence type="ECO:0000256" key="1">
    <source>
        <dbReference type="SAM" id="MobiDB-lite"/>
    </source>
</evidence>
<feature type="domain" description="F-box" evidence="2">
    <location>
        <begin position="27"/>
        <end position="76"/>
    </location>
</feature>
<evidence type="ECO:0000259" key="2">
    <source>
        <dbReference type="PROSITE" id="PS50181"/>
    </source>
</evidence>
<evidence type="ECO:0000313" key="3">
    <source>
        <dbReference type="EMBL" id="KAF9451147.1"/>
    </source>
</evidence>
<dbReference type="OrthoDB" id="2751409at2759"/>
<dbReference type="InterPro" id="IPR001810">
    <property type="entry name" value="F-box_dom"/>
</dbReference>
<protein>
    <recommendedName>
        <fullName evidence="2">F-box domain-containing protein</fullName>
    </recommendedName>
</protein>
<feature type="compositionally biased region" description="Basic and acidic residues" evidence="1">
    <location>
        <begin position="1"/>
        <end position="13"/>
    </location>
</feature>